<dbReference type="HOGENOM" id="CLU_3296182_0_0_6"/>
<name>A0A0F6B8S9_SALT1</name>
<evidence type="ECO:0000313" key="2">
    <source>
        <dbReference type="Proteomes" id="UP000002695"/>
    </source>
</evidence>
<dbReference type="AlphaFoldDB" id="A0A0F6B8S9"/>
<dbReference type="KEGG" id="seo:STM14_4549"/>
<evidence type="ECO:0000313" key="1">
    <source>
        <dbReference type="EMBL" id="ACY90930.1"/>
    </source>
</evidence>
<gene>
    <name evidence="1" type="ordered locus">STM14_4549</name>
</gene>
<keyword evidence="2" id="KW-1185">Reference proteome</keyword>
<protein>
    <submittedName>
        <fullName evidence="1">Uncharacterized protein</fullName>
    </submittedName>
</protein>
<organism evidence="1 2">
    <name type="scientific">Salmonella typhimurium (strain 14028s / SGSC 2262)</name>
    <dbReference type="NCBI Taxonomy" id="588858"/>
    <lineage>
        <taxon>Bacteria</taxon>
        <taxon>Pseudomonadati</taxon>
        <taxon>Pseudomonadota</taxon>
        <taxon>Gammaproteobacteria</taxon>
        <taxon>Enterobacterales</taxon>
        <taxon>Enterobacteriaceae</taxon>
        <taxon>Salmonella</taxon>
    </lineage>
</organism>
<dbReference type="EMBL" id="CP001363">
    <property type="protein sequence ID" value="ACY90930.1"/>
    <property type="molecule type" value="Genomic_DNA"/>
</dbReference>
<proteinExistence type="predicted"/>
<accession>A0A0F6B8S9</accession>
<reference evidence="1 2" key="1">
    <citation type="journal article" date="2010" name="J. Bacteriol.">
        <title>Short-term signatures of evolutionary change in the Salmonella enterica serovar typhimurium 14028 genome.</title>
        <authorList>
            <person name="Jarvik T."/>
            <person name="Smillie C."/>
            <person name="Groisman E.A."/>
            <person name="Ochman H."/>
        </authorList>
    </citation>
    <scope>NUCLEOTIDE SEQUENCE [LARGE SCALE GENOMIC DNA]</scope>
    <source>
        <strain evidence="2">14028s / SGSC 2262</strain>
    </source>
</reference>
<sequence>MASWRNYMRTPAYIARWHCAYRAYRTLPVGRIRRLRRYPA</sequence>
<dbReference type="Proteomes" id="UP000002695">
    <property type="component" value="Chromosome"/>
</dbReference>